<dbReference type="InterPro" id="IPR051571">
    <property type="entry name" value="N-CoR_corepressor"/>
</dbReference>
<evidence type="ECO:0000256" key="5">
    <source>
        <dbReference type="SAM" id="MobiDB-lite"/>
    </source>
</evidence>
<dbReference type="GO" id="GO:0006357">
    <property type="term" value="P:regulation of transcription by RNA polymerase II"/>
    <property type="evidence" value="ECO:0007669"/>
    <property type="project" value="TreeGrafter"/>
</dbReference>
<feature type="compositionally biased region" description="Low complexity" evidence="5">
    <location>
        <begin position="37"/>
        <end position="87"/>
    </location>
</feature>
<dbReference type="PROSITE" id="PS51293">
    <property type="entry name" value="SANT"/>
    <property type="match status" value="1"/>
</dbReference>
<dbReference type="EMBL" id="OD000676">
    <property type="protein sequence ID" value="CAD7398768.1"/>
    <property type="molecule type" value="Genomic_DNA"/>
</dbReference>
<dbReference type="InterPro" id="IPR031557">
    <property type="entry name" value="N-CoR_GPS2_interact"/>
</dbReference>
<dbReference type="SUPFAM" id="SSF46689">
    <property type="entry name" value="Homeodomain-like"/>
    <property type="match status" value="1"/>
</dbReference>
<dbReference type="PANTHER" id="PTHR13992">
    <property type="entry name" value="NUCLEAR RECEPTOR CO-REPRESSOR RELATED NCOR"/>
    <property type="match status" value="1"/>
</dbReference>
<dbReference type="Pfam" id="PF15784">
    <property type="entry name" value="GPS2_interact"/>
    <property type="match status" value="1"/>
</dbReference>
<reference evidence="7" key="1">
    <citation type="submission" date="2020-11" db="EMBL/GenBank/DDBJ databases">
        <authorList>
            <person name="Tran Van P."/>
        </authorList>
    </citation>
    <scope>NUCLEOTIDE SEQUENCE</scope>
</reference>
<feature type="domain" description="SANT" evidence="6">
    <location>
        <begin position="572"/>
        <end position="623"/>
    </location>
</feature>
<evidence type="ECO:0000259" key="6">
    <source>
        <dbReference type="PROSITE" id="PS51293"/>
    </source>
</evidence>
<dbReference type="Gene3D" id="1.20.5.430">
    <property type="match status" value="1"/>
</dbReference>
<protein>
    <recommendedName>
        <fullName evidence="6">SANT domain-containing protein</fullName>
    </recommendedName>
</protein>
<accession>A0A7R9GV93</accession>
<gene>
    <name evidence="7" type="ORF">TPSB3V08_LOCUS1864</name>
</gene>
<dbReference type="InterPro" id="IPR017884">
    <property type="entry name" value="SANT_dom"/>
</dbReference>
<feature type="compositionally biased region" description="Low complexity" evidence="5">
    <location>
        <begin position="138"/>
        <end position="195"/>
    </location>
</feature>
<keyword evidence="3 4" id="KW-0175">Coiled coil</keyword>
<feature type="region of interest" description="Disordered" evidence="5">
    <location>
        <begin position="630"/>
        <end position="663"/>
    </location>
</feature>
<comment type="subcellular location">
    <subcellularLocation>
        <location evidence="1">Nucleus</location>
    </subcellularLocation>
</comment>
<dbReference type="GO" id="GO:0000785">
    <property type="term" value="C:chromatin"/>
    <property type="evidence" value="ECO:0007669"/>
    <property type="project" value="TreeGrafter"/>
</dbReference>
<dbReference type="Gene3D" id="1.10.10.60">
    <property type="entry name" value="Homeodomain-like"/>
    <property type="match status" value="1"/>
</dbReference>
<dbReference type="PANTHER" id="PTHR13992:SF39">
    <property type="entry name" value="SMRTER, ISOFORM G"/>
    <property type="match status" value="1"/>
</dbReference>
<evidence type="ECO:0000256" key="1">
    <source>
        <dbReference type="ARBA" id="ARBA00004123"/>
    </source>
</evidence>
<feature type="compositionally biased region" description="Polar residues" evidence="5">
    <location>
        <begin position="88"/>
        <end position="137"/>
    </location>
</feature>
<evidence type="ECO:0000256" key="2">
    <source>
        <dbReference type="ARBA" id="ARBA00010097"/>
    </source>
</evidence>
<comment type="similarity">
    <text evidence="2">Belongs to the N-CoR nuclear receptor corepressors family.</text>
</comment>
<proteinExistence type="inferred from homology"/>
<dbReference type="InterPro" id="IPR009057">
    <property type="entry name" value="Homeodomain-like_sf"/>
</dbReference>
<feature type="compositionally biased region" description="Basic and acidic residues" evidence="5">
    <location>
        <begin position="884"/>
        <end position="893"/>
    </location>
</feature>
<evidence type="ECO:0000313" key="7">
    <source>
        <dbReference type="EMBL" id="CAD7398768.1"/>
    </source>
</evidence>
<feature type="compositionally biased region" description="Polar residues" evidence="5">
    <location>
        <begin position="638"/>
        <end position="663"/>
    </location>
</feature>
<feature type="compositionally biased region" description="Polar residues" evidence="5">
    <location>
        <begin position="768"/>
        <end position="788"/>
    </location>
</feature>
<name>A0A7R9GV93_TIMPO</name>
<evidence type="ECO:0000256" key="3">
    <source>
        <dbReference type="ARBA" id="ARBA00023054"/>
    </source>
</evidence>
<dbReference type="GO" id="GO:0005634">
    <property type="term" value="C:nucleus"/>
    <property type="evidence" value="ECO:0007669"/>
    <property type="project" value="UniProtKB-SubCell"/>
</dbReference>
<evidence type="ECO:0000256" key="4">
    <source>
        <dbReference type="SAM" id="Coils"/>
    </source>
</evidence>
<organism evidence="7">
    <name type="scientific">Timema poppense</name>
    <name type="common">Walking stick</name>
    <dbReference type="NCBI Taxonomy" id="170557"/>
    <lineage>
        <taxon>Eukaryota</taxon>
        <taxon>Metazoa</taxon>
        <taxon>Ecdysozoa</taxon>
        <taxon>Arthropoda</taxon>
        <taxon>Hexapoda</taxon>
        <taxon>Insecta</taxon>
        <taxon>Pterygota</taxon>
        <taxon>Neoptera</taxon>
        <taxon>Polyneoptera</taxon>
        <taxon>Phasmatodea</taxon>
        <taxon>Timematodea</taxon>
        <taxon>Timematoidea</taxon>
        <taxon>Timematidae</taxon>
        <taxon>Timema</taxon>
    </lineage>
</organism>
<feature type="coiled-coil region" evidence="4">
    <location>
        <begin position="325"/>
        <end position="362"/>
    </location>
</feature>
<sequence length="921" mass="105465">MPQSHQHPSQQTMPQSHQHPSQQAASQSHQHLPHLATSQSHQHPPHLSMPQPHQHPPHQTTPQPHQHPPHQATQQPHQHPPHQATAQLNQHPLHQATPQSHQHLSHQGTPQSHQHPSHQTTPQPHQHPSHQVTSQPLQHMSQTPQPQHPPHQATPQPHQHPPQQTIQPPHQHSPHQATQPTHQHTPSQVTTQPQPSQQPPQSQPQMQFEFIRELPHPPQIRSRISLLPPNSDYMTGLARSRLQQAEMYRENVATSMGASSGSSMQNDVMPPFKKIRLGEMKAEVQKPLRIDTRDQPAYNPEVENISPTIPPDPIVPEDAAFRTTKDELLQQISKVDREILKAETQISNLKKKRQELEKAANKPACIEEEEEVAQPKHQSLAQKIYAVNRKKSQEAHERLDKLGPKVELPLYNQPSDTPVYHENKIRHLAIKTRLIEHLKRRHVERENREKNMTATYSKMMQEWLRKVEKIESSLKRKLKESRNREFFEKVFPELRKQREDRERFNRVGARIKSEADLEEIMDSLQEQEMEDKKMRSYAVIPPILLHPHQREVTYTNNNALIEDFAAEYKERQLLNVWTDAEKDIFKEKYLQHPKNFGVVASYLDRKNVCDSVQHYYLSKKTENYKQLLRKSRQRTRTSRNNPHTKPSTVTTSMTEGLSGPTGVTTRLQREQKAKQEEPRKPVLLYGDEMHEDCNSEKLHSNEVVADVVGFQNFLDSWVVRDITSSATTTTTTVTTTNSTLTVTMTTVALSTIPSSVPSVTITPPSNFAPTSNDSLKPINNNNDVSSSKDPMVVSDQDAVEKTTKNIRHVTLAILSLPGYTSSTLLRSHLSGKRLSPFIKISSPFINISFLSCQRRNLAAHGLNPPHEAWPEEGIVCLSVKSLSEEKEKLENKKKERRKEGKRKKEEMETSDDECIDTQGES</sequence>
<dbReference type="AlphaFoldDB" id="A0A7R9GV93"/>
<feature type="region of interest" description="Disordered" evidence="5">
    <location>
        <begin position="1"/>
        <end position="205"/>
    </location>
</feature>
<feature type="region of interest" description="Disordered" evidence="5">
    <location>
        <begin position="768"/>
        <end position="791"/>
    </location>
</feature>
<feature type="compositionally biased region" description="Low complexity" evidence="5">
    <location>
        <begin position="1"/>
        <end position="30"/>
    </location>
</feature>
<dbReference type="GO" id="GO:0032991">
    <property type="term" value="C:protein-containing complex"/>
    <property type="evidence" value="ECO:0007669"/>
    <property type="project" value="UniProtKB-ARBA"/>
</dbReference>
<feature type="region of interest" description="Disordered" evidence="5">
    <location>
        <begin position="884"/>
        <end position="921"/>
    </location>
</feature>